<reference evidence="1 2" key="1">
    <citation type="submission" date="2016-08" db="EMBL/GenBank/DDBJ databases">
        <authorList>
            <person name="Seilhamer J.J."/>
        </authorList>
    </citation>
    <scope>NUCLEOTIDE SEQUENCE [LARGE SCALE GENOMIC DNA]</scope>
    <source>
        <strain evidence="1 2">KH-18-2</strain>
    </source>
</reference>
<evidence type="ECO:0000313" key="1">
    <source>
        <dbReference type="EMBL" id="POG14591.1"/>
    </source>
</evidence>
<accession>A0A2S3XGF1</accession>
<organism evidence="1 2">
    <name type="scientific">Pseudomonas putida</name>
    <name type="common">Arthrobacter siderocapsulatus</name>
    <dbReference type="NCBI Taxonomy" id="303"/>
    <lineage>
        <taxon>Bacteria</taxon>
        <taxon>Pseudomonadati</taxon>
        <taxon>Pseudomonadota</taxon>
        <taxon>Gammaproteobacteria</taxon>
        <taxon>Pseudomonadales</taxon>
        <taxon>Pseudomonadaceae</taxon>
        <taxon>Pseudomonas</taxon>
    </lineage>
</organism>
<reference evidence="1 2" key="2">
    <citation type="submission" date="2018-03" db="EMBL/GenBank/DDBJ databases">
        <title>Draft genome of Pseudomonas putida strain KH-18-2.</title>
        <authorList>
            <person name="Yoshizawa S."/>
            <person name="Khan N.H."/>
            <person name="Nishimura M."/>
            <person name="Chiura H.X."/>
            <person name="Ogura Y."/>
            <person name="Hayashi T."/>
            <person name="Kogure K."/>
        </authorList>
    </citation>
    <scope>NUCLEOTIDE SEQUENCE [LARGE SCALE GENOMIC DNA]</scope>
    <source>
        <strain evidence="1 2">KH-18-2</strain>
    </source>
</reference>
<proteinExistence type="predicted"/>
<dbReference type="AlphaFoldDB" id="A0A2S3XGF1"/>
<dbReference type="Proteomes" id="UP000237378">
    <property type="component" value="Unassembled WGS sequence"/>
</dbReference>
<name>A0A2S3XGF1_PSEPU</name>
<sequence>MPTARQAVVLPLALLASYSGSVISLRQLSIRSDRPFEQVGEHHGGAGGCLASGDSGGIRAGATDGGGELGGVTAQPLVSSIGVSSTSISNRSFFLGMGSRLLLRRGASLFFLAGIPLADHLGQAVTAITLR</sequence>
<gene>
    <name evidence="1" type="ORF">BGP82_06850</name>
</gene>
<evidence type="ECO:0000313" key="2">
    <source>
        <dbReference type="Proteomes" id="UP000237378"/>
    </source>
</evidence>
<protein>
    <submittedName>
        <fullName evidence="1">Uncharacterized protein</fullName>
    </submittedName>
</protein>
<comment type="caution">
    <text evidence="1">The sequence shown here is derived from an EMBL/GenBank/DDBJ whole genome shotgun (WGS) entry which is preliminary data.</text>
</comment>
<dbReference type="EMBL" id="MING01000019">
    <property type="protein sequence ID" value="POG14591.1"/>
    <property type="molecule type" value="Genomic_DNA"/>
</dbReference>